<protein>
    <submittedName>
        <fullName evidence="7">Exopolysaccharide production protein ExoQ</fullName>
    </submittedName>
</protein>
<feature type="transmembrane region" description="Helical" evidence="5">
    <location>
        <begin position="20"/>
        <end position="40"/>
    </location>
</feature>
<accession>A0A1I1LL95</accession>
<gene>
    <name evidence="7" type="ORF">SAMN04488094_108178</name>
</gene>
<dbReference type="AlphaFoldDB" id="A0A1I1LL95"/>
<evidence type="ECO:0000256" key="3">
    <source>
        <dbReference type="ARBA" id="ARBA00022989"/>
    </source>
</evidence>
<feature type="transmembrane region" description="Helical" evidence="5">
    <location>
        <begin position="135"/>
        <end position="156"/>
    </location>
</feature>
<evidence type="ECO:0000259" key="6">
    <source>
        <dbReference type="Pfam" id="PF04932"/>
    </source>
</evidence>
<dbReference type="InterPro" id="IPR007016">
    <property type="entry name" value="O-antigen_ligase-rel_domated"/>
</dbReference>
<feature type="transmembrane region" description="Helical" evidence="5">
    <location>
        <begin position="177"/>
        <end position="193"/>
    </location>
</feature>
<feature type="transmembrane region" description="Helical" evidence="5">
    <location>
        <begin position="249"/>
        <end position="274"/>
    </location>
</feature>
<dbReference type="PANTHER" id="PTHR37422">
    <property type="entry name" value="TEICHURONIC ACID BIOSYNTHESIS PROTEIN TUAE"/>
    <property type="match status" value="1"/>
</dbReference>
<sequence>MSHSVWNSSITYKTGLWRRLEWVAVSVCLFINSGAVFQLLMMYPDEILDDMERAKMRLLKIPIYLLTLIFLAPHVRQLALVAVRNLPFIMLIVLSAVSTLWSVNGSVTLRRSVSLLMATLLAMLITARFTPRQQVMLFGGTFGLCTILSLLLALTAPAMAFAPGESELRGIFTHKNVFGWIACYTAVFAVAMLRDPSPVVRKLGWTLFATGFTGIVLSQSATSLLGGIFAIISGFALQTVARRDGASRLVTQLVLFQVIAIVVMVLTFNLQVLLETLGRDPTLTGRTELWAAVDPWIGDKLLFGYGYAAFWTESNPAVAQIWDAIGWDAPGAHSSYRDLMLNFGLVGATLFCIVLIQAIRKGTVLLTTEPNEGWLWCLLIIGTSMLSGLSETIMLDQDDVLFPTAVMTIAFRYAELTAGLPRHRRVAIAAA</sequence>
<feature type="transmembrane region" description="Helical" evidence="5">
    <location>
        <begin position="339"/>
        <end position="359"/>
    </location>
</feature>
<feature type="transmembrane region" description="Helical" evidence="5">
    <location>
        <begin position="61"/>
        <end position="79"/>
    </location>
</feature>
<dbReference type="InterPro" id="IPR051533">
    <property type="entry name" value="WaaL-like"/>
</dbReference>
<keyword evidence="2 5" id="KW-0812">Transmembrane</keyword>
<evidence type="ECO:0000256" key="2">
    <source>
        <dbReference type="ARBA" id="ARBA00022692"/>
    </source>
</evidence>
<feature type="transmembrane region" description="Helical" evidence="5">
    <location>
        <begin position="112"/>
        <end position="129"/>
    </location>
</feature>
<evidence type="ECO:0000256" key="1">
    <source>
        <dbReference type="ARBA" id="ARBA00004141"/>
    </source>
</evidence>
<feature type="transmembrane region" description="Helical" evidence="5">
    <location>
        <begin position="371"/>
        <end position="389"/>
    </location>
</feature>
<feature type="transmembrane region" description="Helical" evidence="5">
    <location>
        <begin position="85"/>
        <end position="103"/>
    </location>
</feature>
<keyword evidence="3 5" id="KW-1133">Transmembrane helix</keyword>
<dbReference type="Pfam" id="PF04932">
    <property type="entry name" value="Wzy_C"/>
    <property type="match status" value="1"/>
</dbReference>
<keyword evidence="4 5" id="KW-0472">Membrane</keyword>
<dbReference type="STRING" id="441112.SAMN04488094_108178"/>
<feature type="transmembrane region" description="Helical" evidence="5">
    <location>
        <begin position="205"/>
        <end position="237"/>
    </location>
</feature>
<proteinExistence type="predicted"/>
<evidence type="ECO:0000256" key="4">
    <source>
        <dbReference type="ARBA" id="ARBA00023136"/>
    </source>
</evidence>
<organism evidence="7 8">
    <name type="scientific">Tropicimonas isoalkanivorans</name>
    <dbReference type="NCBI Taxonomy" id="441112"/>
    <lineage>
        <taxon>Bacteria</taxon>
        <taxon>Pseudomonadati</taxon>
        <taxon>Pseudomonadota</taxon>
        <taxon>Alphaproteobacteria</taxon>
        <taxon>Rhodobacterales</taxon>
        <taxon>Roseobacteraceae</taxon>
        <taxon>Tropicimonas</taxon>
    </lineage>
</organism>
<reference evidence="7 8" key="1">
    <citation type="submission" date="2016-10" db="EMBL/GenBank/DDBJ databases">
        <authorList>
            <person name="de Groot N.N."/>
        </authorList>
    </citation>
    <scope>NUCLEOTIDE SEQUENCE [LARGE SCALE GENOMIC DNA]</scope>
    <source>
        <strain evidence="7 8">DSM 19548</strain>
    </source>
</reference>
<comment type="subcellular location">
    <subcellularLocation>
        <location evidence="1">Membrane</location>
        <topology evidence="1">Multi-pass membrane protein</topology>
    </subcellularLocation>
</comment>
<feature type="domain" description="O-antigen ligase-related" evidence="6">
    <location>
        <begin position="208"/>
        <end position="352"/>
    </location>
</feature>
<keyword evidence="8" id="KW-1185">Reference proteome</keyword>
<dbReference type="EMBL" id="FOLG01000008">
    <property type="protein sequence ID" value="SFC73726.1"/>
    <property type="molecule type" value="Genomic_DNA"/>
</dbReference>
<dbReference type="PANTHER" id="PTHR37422:SF17">
    <property type="entry name" value="O-ANTIGEN LIGASE"/>
    <property type="match status" value="1"/>
</dbReference>
<name>A0A1I1LL95_9RHOB</name>
<evidence type="ECO:0000256" key="5">
    <source>
        <dbReference type="SAM" id="Phobius"/>
    </source>
</evidence>
<evidence type="ECO:0000313" key="8">
    <source>
        <dbReference type="Proteomes" id="UP000198728"/>
    </source>
</evidence>
<dbReference type="Proteomes" id="UP000198728">
    <property type="component" value="Unassembled WGS sequence"/>
</dbReference>
<dbReference type="GO" id="GO:0016020">
    <property type="term" value="C:membrane"/>
    <property type="evidence" value="ECO:0007669"/>
    <property type="project" value="UniProtKB-SubCell"/>
</dbReference>
<evidence type="ECO:0000313" key="7">
    <source>
        <dbReference type="EMBL" id="SFC73726.1"/>
    </source>
</evidence>